<name>A0ABY5P8G3_9LACT</name>
<dbReference type="RefSeq" id="WP_028119457.1">
    <property type="nucleotide sequence ID" value="NZ_CP102453.1"/>
</dbReference>
<organism evidence="1 2">
    <name type="scientific">Fundicoccus culcitae</name>
    <dbReference type="NCBI Taxonomy" id="2969821"/>
    <lineage>
        <taxon>Bacteria</taxon>
        <taxon>Bacillati</taxon>
        <taxon>Bacillota</taxon>
        <taxon>Bacilli</taxon>
        <taxon>Lactobacillales</taxon>
        <taxon>Aerococcaceae</taxon>
        <taxon>Fundicoccus</taxon>
    </lineage>
</organism>
<keyword evidence="2" id="KW-1185">Reference proteome</keyword>
<accession>A0ABY5P8G3</accession>
<dbReference type="EMBL" id="CP102453">
    <property type="protein sequence ID" value="UUX34885.1"/>
    <property type="molecule type" value="Genomic_DNA"/>
</dbReference>
<protein>
    <submittedName>
        <fullName evidence="1">Uncharacterized protein</fullName>
    </submittedName>
</protein>
<reference evidence="1 2" key="1">
    <citation type="submission" date="2022-08" db="EMBL/GenBank/DDBJ databases">
        <title>Aerococcaceae sp. nov isolated from spoiled eye mask.</title>
        <authorList>
            <person name="Zhou G."/>
            <person name="Xie X.-B."/>
            <person name="Shi Q.-S."/>
            <person name="Wang Y.-S."/>
            <person name="Wen X."/>
            <person name="Peng H."/>
            <person name="Yang X.-J."/>
            <person name="Tao H.-B."/>
            <person name="Huang X.-M."/>
        </authorList>
    </citation>
    <scope>NUCLEOTIDE SEQUENCE [LARGE SCALE GENOMIC DNA]</scope>
    <source>
        <strain evidence="2">DM20194951</strain>
    </source>
</reference>
<sequence>MQNPYERLAHAIVLQAVKDYRSACRQLKRNPNSEAANRHLISCEKFFLSEWFKEITNADGKLILNKLNEEVEVFDT</sequence>
<dbReference type="Proteomes" id="UP001315967">
    <property type="component" value="Chromosome"/>
</dbReference>
<evidence type="ECO:0000313" key="2">
    <source>
        <dbReference type="Proteomes" id="UP001315967"/>
    </source>
</evidence>
<evidence type="ECO:0000313" key="1">
    <source>
        <dbReference type="EMBL" id="UUX34885.1"/>
    </source>
</evidence>
<gene>
    <name evidence="1" type="ORF">NRE15_04355</name>
</gene>
<proteinExistence type="predicted"/>